<keyword evidence="2" id="KW-1185">Reference proteome</keyword>
<gene>
    <name evidence="1" type="ORF">GCM10023318_01380</name>
</gene>
<protein>
    <recommendedName>
        <fullName evidence="3">ESX-1 secretion-associated protein</fullName>
    </recommendedName>
</protein>
<organism evidence="1 2">
    <name type="scientific">Nocardia callitridis</name>
    <dbReference type="NCBI Taxonomy" id="648753"/>
    <lineage>
        <taxon>Bacteria</taxon>
        <taxon>Bacillati</taxon>
        <taxon>Actinomycetota</taxon>
        <taxon>Actinomycetes</taxon>
        <taxon>Mycobacteriales</taxon>
        <taxon>Nocardiaceae</taxon>
        <taxon>Nocardia</taxon>
    </lineage>
</organism>
<proteinExistence type="predicted"/>
<reference evidence="2" key="1">
    <citation type="journal article" date="2019" name="Int. J. Syst. Evol. Microbiol.">
        <title>The Global Catalogue of Microorganisms (GCM) 10K type strain sequencing project: providing services to taxonomists for standard genome sequencing and annotation.</title>
        <authorList>
            <consortium name="The Broad Institute Genomics Platform"/>
            <consortium name="The Broad Institute Genome Sequencing Center for Infectious Disease"/>
            <person name="Wu L."/>
            <person name="Ma J."/>
        </authorList>
    </citation>
    <scope>NUCLEOTIDE SEQUENCE [LARGE SCALE GENOMIC DNA]</scope>
    <source>
        <strain evidence="2">JCM 18298</strain>
    </source>
</reference>
<dbReference type="RefSeq" id="WP_345492975.1">
    <property type="nucleotide sequence ID" value="NZ_BAABJM010000001.1"/>
</dbReference>
<name>A0ABP9JR09_9NOCA</name>
<accession>A0ABP9JR09</accession>
<evidence type="ECO:0000313" key="1">
    <source>
        <dbReference type="EMBL" id="GAA5041864.1"/>
    </source>
</evidence>
<dbReference type="EMBL" id="BAABJM010000001">
    <property type="protein sequence ID" value="GAA5041864.1"/>
    <property type="molecule type" value="Genomic_DNA"/>
</dbReference>
<evidence type="ECO:0000313" key="2">
    <source>
        <dbReference type="Proteomes" id="UP001500603"/>
    </source>
</evidence>
<comment type="caution">
    <text evidence="1">The sequence shown here is derived from an EMBL/GenBank/DDBJ whole genome shotgun (WGS) entry which is preliminary data.</text>
</comment>
<evidence type="ECO:0008006" key="3">
    <source>
        <dbReference type="Google" id="ProtNLM"/>
    </source>
</evidence>
<dbReference type="Proteomes" id="UP001500603">
    <property type="component" value="Unassembled WGS sequence"/>
</dbReference>
<sequence>MPTNEHISGEPEPAETTTPATDVAALDQAVDDGALWIDGLLVADGTPERCAARYEQLADQVDEQLRLLGAAVELPGFGGFDSGIALRKGFEGKADDAITRLREYSATARQLAQTFRAAARAYQQSDHALAVAVAGASDVETTGAPHA</sequence>